<dbReference type="EMBL" id="ML013346">
    <property type="protein sequence ID" value="RKO95052.1"/>
    <property type="molecule type" value="Genomic_DNA"/>
</dbReference>
<evidence type="ECO:0000313" key="2">
    <source>
        <dbReference type="EMBL" id="RKO95052.1"/>
    </source>
</evidence>
<accession>A0A4P9WR37</accession>
<evidence type="ECO:0000256" key="1">
    <source>
        <dbReference type="SAM" id="MobiDB-lite"/>
    </source>
</evidence>
<dbReference type="Proteomes" id="UP000268535">
    <property type="component" value="Unassembled WGS sequence"/>
</dbReference>
<protein>
    <submittedName>
        <fullName evidence="2">Uncharacterized protein</fullName>
    </submittedName>
</protein>
<feature type="region of interest" description="Disordered" evidence="1">
    <location>
        <begin position="23"/>
        <end position="154"/>
    </location>
</feature>
<organism evidence="2 3">
    <name type="scientific">Caulochytrium protostelioides</name>
    <dbReference type="NCBI Taxonomy" id="1555241"/>
    <lineage>
        <taxon>Eukaryota</taxon>
        <taxon>Fungi</taxon>
        <taxon>Fungi incertae sedis</taxon>
        <taxon>Chytridiomycota</taxon>
        <taxon>Chytridiomycota incertae sedis</taxon>
        <taxon>Chytridiomycetes</taxon>
        <taxon>Caulochytriales</taxon>
        <taxon>Caulochytriaceae</taxon>
        <taxon>Caulochytrium</taxon>
    </lineage>
</organism>
<reference evidence="3" key="1">
    <citation type="journal article" date="2018" name="Nat. Microbiol.">
        <title>Leveraging single-cell genomics to expand the fungal tree of life.</title>
        <authorList>
            <person name="Ahrendt S.R."/>
            <person name="Quandt C.A."/>
            <person name="Ciobanu D."/>
            <person name="Clum A."/>
            <person name="Salamov A."/>
            <person name="Andreopoulos B."/>
            <person name="Cheng J.F."/>
            <person name="Woyke T."/>
            <person name="Pelin A."/>
            <person name="Henrissat B."/>
            <person name="Reynolds N.K."/>
            <person name="Benny G.L."/>
            <person name="Smith M.E."/>
            <person name="James T.Y."/>
            <person name="Grigoriev I.V."/>
        </authorList>
    </citation>
    <scope>NUCLEOTIDE SEQUENCE [LARGE SCALE GENOMIC DNA]</scope>
    <source>
        <strain evidence="3">ATCC 52028</strain>
    </source>
</reference>
<evidence type="ECO:0000313" key="3">
    <source>
        <dbReference type="Proteomes" id="UP000268535"/>
    </source>
</evidence>
<name>A0A4P9WR37_9FUNG</name>
<proteinExistence type="predicted"/>
<feature type="compositionally biased region" description="Basic and acidic residues" evidence="1">
    <location>
        <begin position="130"/>
        <end position="154"/>
    </location>
</feature>
<sequence>MVVLVVMGVQVVQVGELESLNVDGERGDKEGELQKVEHGDGEGGKDAKLLQRRQRDHRAEQEQPDFLEQEQRHVPADAAQADSDALRHRVGHGRANDLVGNDENIFDTNRENHEGETLPGAQQLVLNAQDRAKSDGHRQAARDRGDRAHADSPL</sequence>
<gene>
    <name evidence="2" type="ORF">CAUPRSCDRAFT_13179</name>
</gene>
<dbReference type="AlphaFoldDB" id="A0A4P9WR37"/>
<feature type="compositionally biased region" description="Basic and acidic residues" evidence="1">
    <location>
        <begin position="23"/>
        <end position="49"/>
    </location>
</feature>